<keyword evidence="2" id="KW-1185">Reference proteome</keyword>
<accession>A0A0P0XZZ5</accession>
<sequence length="107" mass="12028">MNLSTHVWRGTLSRSSRKWSTNPWRPFTVHSFLLSRSPMRNAVTDFQRSSHRLASTHVLTASCDGRKERTWWSTVSGRAPMWSASVGKGSSIPSFPVGISSNRPRAL</sequence>
<dbReference type="PaxDb" id="39947-A0A0P0XZZ5"/>
<evidence type="ECO:0000313" key="2">
    <source>
        <dbReference type="Proteomes" id="UP000059680"/>
    </source>
</evidence>
<evidence type="ECO:0000313" key="1">
    <source>
        <dbReference type="EMBL" id="BAT13096.1"/>
    </source>
</evidence>
<reference evidence="2" key="1">
    <citation type="journal article" date="2005" name="Nature">
        <title>The map-based sequence of the rice genome.</title>
        <authorList>
            <consortium name="International rice genome sequencing project (IRGSP)"/>
            <person name="Matsumoto T."/>
            <person name="Wu J."/>
            <person name="Kanamori H."/>
            <person name="Katayose Y."/>
            <person name="Fujisawa M."/>
            <person name="Namiki N."/>
            <person name="Mizuno H."/>
            <person name="Yamamoto K."/>
            <person name="Antonio B.A."/>
            <person name="Baba T."/>
            <person name="Sakata K."/>
            <person name="Nagamura Y."/>
            <person name="Aoki H."/>
            <person name="Arikawa K."/>
            <person name="Arita K."/>
            <person name="Bito T."/>
            <person name="Chiden Y."/>
            <person name="Fujitsuka N."/>
            <person name="Fukunaka R."/>
            <person name="Hamada M."/>
            <person name="Harada C."/>
            <person name="Hayashi A."/>
            <person name="Hijishita S."/>
            <person name="Honda M."/>
            <person name="Hosokawa S."/>
            <person name="Ichikawa Y."/>
            <person name="Idonuma A."/>
            <person name="Iijima M."/>
            <person name="Ikeda M."/>
            <person name="Ikeno M."/>
            <person name="Ito K."/>
            <person name="Ito S."/>
            <person name="Ito T."/>
            <person name="Ito Y."/>
            <person name="Ito Y."/>
            <person name="Iwabuchi A."/>
            <person name="Kamiya K."/>
            <person name="Karasawa W."/>
            <person name="Kurita K."/>
            <person name="Katagiri S."/>
            <person name="Kikuta A."/>
            <person name="Kobayashi H."/>
            <person name="Kobayashi N."/>
            <person name="Machita K."/>
            <person name="Maehara T."/>
            <person name="Masukawa M."/>
            <person name="Mizubayashi T."/>
            <person name="Mukai Y."/>
            <person name="Nagasaki H."/>
            <person name="Nagata Y."/>
            <person name="Naito S."/>
            <person name="Nakashima M."/>
            <person name="Nakama Y."/>
            <person name="Nakamichi Y."/>
            <person name="Nakamura M."/>
            <person name="Meguro A."/>
            <person name="Negishi M."/>
            <person name="Ohta I."/>
            <person name="Ohta T."/>
            <person name="Okamoto M."/>
            <person name="Ono N."/>
            <person name="Saji S."/>
            <person name="Sakaguchi M."/>
            <person name="Sakai K."/>
            <person name="Shibata M."/>
            <person name="Shimokawa T."/>
            <person name="Song J."/>
            <person name="Takazaki Y."/>
            <person name="Terasawa K."/>
            <person name="Tsugane M."/>
            <person name="Tsuji K."/>
            <person name="Ueda S."/>
            <person name="Waki K."/>
            <person name="Yamagata H."/>
            <person name="Yamamoto M."/>
            <person name="Yamamoto S."/>
            <person name="Yamane H."/>
            <person name="Yoshiki S."/>
            <person name="Yoshihara R."/>
            <person name="Yukawa K."/>
            <person name="Zhong H."/>
            <person name="Yano M."/>
            <person name="Yuan Q."/>
            <person name="Ouyang S."/>
            <person name="Liu J."/>
            <person name="Jones K.M."/>
            <person name="Gansberger K."/>
            <person name="Moffat K."/>
            <person name="Hill J."/>
            <person name="Bera J."/>
            <person name="Fadrosh D."/>
            <person name="Jin S."/>
            <person name="Johri S."/>
            <person name="Kim M."/>
            <person name="Overton L."/>
            <person name="Reardon M."/>
            <person name="Tsitrin T."/>
            <person name="Vuong H."/>
            <person name="Weaver B."/>
            <person name="Ciecko A."/>
            <person name="Tallon L."/>
            <person name="Jackson J."/>
            <person name="Pai G."/>
            <person name="Aken S.V."/>
            <person name="Utterback T."/>
            <person name="Reidmuller S."/>
            <person name="Feldblyum T."/>
            <person name="Hsiao J."/>
            <person name="Zismann V."/>
            <person name="Iobst S."/>
            <person name="de Vazeille A.R."/>
            <person name="Buell C.R."/>
            <person name="Ying K."/>
            <person name="Li Y."/>
            <person name="Lu T."/>
            <person name="Huang Y."/>
            <person name="Zhao Q."/>
            <person name="Feng Q."/>
            <person name="Zhang L."/>
            <person name="Zhu J."/>
            <person name="Weng Q."/>
            <person name="Mu J."/>
            <person name="Lu Y."/>
            <person name="Fan D."/>
            <person name="Liu Y."/>
            <person name="Guan J."/>
            <person name="Zhang Y."/>
            <person name="Yu S."/>
            <person name="Liu X."/>
            <person name="Zhang Y."/>
            <person name="Hong G."/>
            <person name="Han B."/>
            <person name="Choisne N."/>
            <person name="Demange N."/>
            <person name="Orjeda G."/>
            <person name="Samain S."/>
            <person name="Cattolico L."/>
            <person name="Pelletier E."/>
            <person name="Couloux A."/>
            <person name="Segurens B."/>
            <person name="Wincker P."/>
            <person name="D'Hont A."/>
            <person name="Scarpelli C."/>
            <person name="Weissenbach J."/>
            <person name="Salanoubat M."/>
            <person name="Quetier F."/>
            <person name="Yu Y."/>
            <person name="Kim H.R."/>
            <person name="Rambo T."/>
            <person name="Currie J."/>
            <person name="Collura K."/>
            <person name="Luo M."/>
            <person name="Yang T."/>
            <person name="Ammiraju J.S.S."/>
            <person name="Engler F."/>
            <person name="Soderlund C."/>
            <person name="Wing R.A."/>
            <person name="Palmer L.E."/>
            <person name="de la Bastide M."/>
            <person name="Spiegel L."/>
            <person name="Nascimento L."/>
            <person name="Zutavern T."/>
            <person name="O'Shaughnessy A."/>
            <person name="Dike S."/>
            <person name="Dedhia N."/>
            <person name="Preston R."/>
            <person name="Balija V."/>
            <person name="McCombie W.R."/>
            <person name="Chow T."/>
            <person name="Chen H."/>
            <person name="Chung M."/>
            <person name="Chen C."/>
            <person name="Shaw J."/>
            <person name="Wu H."/>
            <person name="Hsiao K."/>
            <person name="Chao Y."/>
            <person name="Chu M."/>
            <person name="Cheng C."/>
            <person name="Hour A."/>
            <person name="Lee P."/>
            <person name="Lin S."/>
            <person name="Lin Y."/>
            <person name="Liou J."/>
            <person name="Liu S."/>
            <person name="Hsing Y."/>
            <person name="Raghuvanshi S."/>
            <person name="Mohanty A."/>
            <person name="Bharti A.K."/>
            <person name="Gaur A."/>
            <person name="Gupta V."/>
            <person name="Kumar D."/>
            <person name="Ravi V."/>
            <person name="Vij S."/>
            <person name="Kapur A."/>
            <person name="Khurana P."/>
            <person name="Khurana P."/>
            <person name="Khurana J.P."/>
            <person name="Tyagi A.K."/>
            <person name="Gaikwad K."/>
            <person name="Singh A."/>
            <person name="Dalal V."/>
            <person name="Srivastava S."/>
            <person name="Dixit A."/>
            <person name="Pal A.K."/>
            <person name="Ghazi I.A."/>
            <person name="Yadav M."/>
            <person name="Pandit A."/>
            <person name="Bhargava A."/>
            <person name="Sureshbabu K."/>
            <person name="Batra K."/>
            <person name="Sharma T.R."/>
            <person name="Mohapatra T."/>
            <person name="Singh N.K."/>
            <person name="Messing J."/>
            <person name="Nelson A.B."/>
            <person name="Fuks G."/>
            <person name="Kavchok S."/>
            <person name="Keizer G."/>
            <person name="Linton E."/>
            <person name="Llaca V."/>
            <person name="Song R."/>
            <person name="Tanyolac B."/>
            <person name="Young S."/>
            <person name="Ho-Il K."/>
            <person name="Hahn J.H."/>
            <person name="Sangsakoo G."/>
            <person name="Vanavichit A."/>
            <person name="de Mattos Luiz.A.T."/>
            <person name="Zimmer P.D."/>
            <person name="Malone G."/>
            <person name="Dellagostin O."/>
            <person name="de Oliveira A.C."/>
            <person name="Bevan M."/>
            <person name="Bancroft I."/>
            <person name="Minx P."/>
            <person name="Cordum H."/>
            <person name="Wilson R."/>
            <person name="Cheng Z."/>
            <person name="Jin W."/>
            <person name="Jiang J."/>
            <person name="Leong S.A."/>
            <person name="Iwama H."/>
            <person name="Gojobori T."/>
            <person name="Itoh T."/>
            <person name="Niimura Y."/>
            <person name="Fujii Y."/>
            <person name="Habara T."/>
            <person name="Sakai H."/>
            <person name="Sato Y."/>
            <person name="Wilson G."/>
            <person name="Kumar K."/>
            <person name="McCouch S."/>
            <person name="Juretic N."/>
            <person name="Hoen D."/>
            <person name="Wright S."/>
            <person name="Bruskiewich R."/>
            <person name="Bureau T."/>
            <person name="Miyao A."/>
            <person name="Hirochika H."/>
            <person name="Nishikawa T."/>
            <person name="Kadowaki K."/>
            <person name="Sugiura M."/>
            <person name="Burr B."/>
            <person name="Sasaki T."/>
        </authorList>
    </citation>
    <scope>NUCLEOTIDE SEQUENCE [LARGE SCALE GENOMIC DNA]</scope>
    <source>
        <strain evidence="2">cv. Nipponbare</strain>
    </source>
</reference>
<reference evidence="1 2" key="3">
    <citation type="journal article" date="2013" name="Rice">
        <title>Improvement of the Oryza sativa Nipponbare reference genome using next generation sequence and optical map data.</title>
        <authorList>
            <person name="Kawahara Y."/>
            <person name="de la Bastide M."/>
            <person name="Hamilton J.P."/>
            <person name="Kanamori H."/>
            <person name="McCombie W.R."/>
            <person name="Ouyang S."/>
            <person name="Schwartz D.C."/>
            <person name="Tanaka T."/>
            <person name="Wu J."/>
            <person name="Zhou S."/>
            <person name="Childs K.L."/>
            <person name="Davidson R.M."/>
            <person name="Lin H."/>
            <person name="Quesada-Ocampo L."/>
            <person name="Vaillancourt B."/>
            <person name="Sakai H."/>
            <person name="Lee S.S."/>
            <person name="Kim J."/>
            <person name="Numa H."/>
            <person name="Itoh T."/>
            <person name="Buell C.R."/>
            <person name="Matsumoto T."/>
        </authorList>
    </citation>
    <scope>NUCLEOTIDE SEQUENCE [LARGE SCALE GENOMIC DNA]</scope>
    <source>
        <strain evidence="2">cv. Nipponbare</strain>
    </source>
</reference>
<feature type="non-terminal residue" evidence="1">
    <location>
        <position position="107"/>
    </location>
</feature>
<dbReference type="Proteomes" id="UP000059680">
    <property type="component" value="Chromosome 11"/>
</dbReference>
<proteinExistence type="predicted"/>
<dbReference type="AlphaFoldDB" id="A0A0P0XZZ5"/>
<organism evidence="1 2">
    <name type="scientific">Oryza sativa subsp. japonica</name>
    <name type="common">Rice</name>
    <dbReference type="NCBI Taxonomy" id="39947"/>
    <lineage>
        <taxon>Eukaryota</taxon>
        <taxon>Viridiplantae</taxon>
        <taxon>Streptophyta</taxon>
        <taxon>Embryophyta</taxon>
        <taxon>Tracheophyta</taxon>
        <taxon>Spermatophyta</taxon>
        <taxon>Magnoliopsida</taxon>
        <taxon>Liliopsida</taxon>
        <taxon>Poales</taxon>
        <taxon>Poaceae</taxon>
        <taxon>BOP clade</taxon>
        <taxon>Oryzoideae</taxon>
        <taxon>Oryzeae</taxon>
        <taxon>Oryzinae</taxon>
        <taxon>Oryza</taxon>
        <taxon>Oryza sativa</taxon>
    </lineage>
</organism>
<gene>
    <name evidence="1" type="ordered locus">Os11g0202100</name>
    <name evidence="1" type="ORF">OSNPB_110202100</name>
</gene>
<protein>
    <submittedName>
        <fullName evidence="1">Os11g0202100 protein</fullName>
    </submittedName>
</protein>
<dbReference type="EMBL" id="AP014967">
    <property type="protein sequence ID" value="BAT13096.1"/>
    <property type="molecule type" value="Genomic_DNA"/>
</dbReference>
<name>A0A0P0XZZ5_ORYSJ</name>
<dbReference type="InParanoid" id="A0A0P0XZZ5"/>
<dbReference type="Gramene" id="Os11t0202100-00">
    <property type="protein sequence ID" value="Os11t0202100-00"/>
    <property type="gene ID" value="Os11g0202100"/>
</dbReference>
<dbReference type="eggNOG" id="ENOG502R5XM">
    <property type="taxonomic scope" value="Eukaryota"/>
</dbReference>
<reference evidence="1 2" key="2">
    <citation type="journal article" date="2013" name="Plant Cell Physiol.">
        <title>Rice Annotation Project Database (RAP-DB): an integrative and interactive database for rice genomics.</title>
        <authorList>
            <person name="Sakai H."/>
            <person name="Lee S.S."/>
            <person name="Tanaka T."/>
            <person name="Numa H."/>
            <person name="Kim J."/>
            <person name="Kawahara Y."/>
            <person name="Wakimoto H."/>
            <person name="Yang C.C."/>
            <person name="Iwamoto M."/>
            <person name="Abe T."/>
            <person name="Yamada Y."/>
            <person name="Muto A."/>
            <person name="Inokuchi H."/>
            <person name="Ikemura T."/>
            <person name="Matsumoto T."/>
            <person name="Sasaki T."/>
            <person name="Itoh T."/>
        </authorList>
    </citation>
    <scope>NUCLEOTIDE SEQUENCE [LARGE SCALE GENOMIC DNA]</scope>
    <source>
        <strain evidence="2">cv. Nipponbare</strain>
    </source>
</reference>